<dbReference type="Proteomes" id="UP000051992">
    <property type="component" value="Unassembled WGS sequence"/>
</dbReference>
<dbReference type="AlphaFoldDB" id="A0A0R2HBB8"/>
<keyword evidence="3 6" id="KW-0812">Transmembrane</keyword>
<evidence type="ECO:0000313" key="7">
    <source>
        <dbReference type="EMBL" id="KRN47191.1"/>
    </source>
</evidence>
<dbReference type="SUPFAM" id="SSF140478">
    <property type="entry name" value="LemA-like"/>
    <property type="match status" value="1"/>
</dbReference>
<dbReference type="PANTHER" id="PTHR34478">
    <property type="entry name" value="PROTEIN LEMA"/>
    <property type="match status" value="1"/>
</dbReference>
<dbReference type="EMBL" id="JQBM01000001">
    <property type="protein sequence ID" value="KRN47191.1"/>
    <property type="molecule type" value="Genomic_DNA"/>
</dbReference>
<name>A0A0R2HBB8_WEIVI</name>
<dbReference type="InterPro" id="IPR023353">
    <property type="entry name" value="LemA-like_dom_sf"/>
</dbReference>
<protein>
    <submittedName>
        <fullName evidence="8">LemA family</fullName>
    </submittedName>
    <submittedName>
        <fullName evidence="7">Membrane protein lema</fullName>
    </submittedName>
</protein>
<evidence type="ECO:0000256" key="4">
    <source>
        <dbReference type="ARBA" id="ARBA00022989"/>
    </source>
</evidence>
<reference evidence="8 10" key="2">
    <citation type="submission" date="2018-06" db="EMBL/GenBank/DDBJ databases">
        <authorList>
            <consortium name="Pathogen Informatics"/>
            <person name="Doyle S."/>
        </authorList>
    </citation>
    <scope>NUCLEOTIDE SEQUENCE [LARGE SCALE GENOMIC DNA]</scope>
    <source>
        <strain evidence="8 10">NCTC13645</strain>
    </source>
</reference>
<proteinExistence type="inferred from homology"/>
<evidence type="ECO:0000256" key="2">
    <source>
        <dbReference type="ARBA" id="ARBA00008854"/>
    </source>
</evidence>
<sequence>MGIWIALAVIAIIVIIWINAYNGLVKARMYTQESWSQIDVQLKRRNDLIPNLLETVKGYARFEKSTLENVVALRNQIAQVPDADHQQKMDLSDKLSANLKSIFAVAESYPDLKASQQYEKLMEELTNTENKIAYSRQLFNSSVASYNTKLQTFPTNIVASVHKFKPAKFLETPEEEKVQTKVSFDDQGL</sequence>
<dbReference type="Gene3D" id="1.20.1440.20">
    <property type="entry name" value="LemA-like domain"/>
    <property type="match status" value="1"/>
</dbReference>
<reference evidence="7 9" key="1">
    <citation type="journal article" date="2015" name="Genome Announc.">
        <title>Expanding the biotechnology potential of lactobacilli through comparative genomics of 213 strains and associated genera.</title>
        <authorList>
            <person name="Sun Z."/>
            <person name="Harris H.M."/>
            <person name="McCann A."/>
            <person name="Guo C."/>
            <person name="Argimon S."/>
            <person name="Zhang W."/>
            <person name="Yang X."/>
            <person name="Jeffery I.B."/>
            <person name="Cooney J.C."/>
            <person name="Kagawa T.F."/>
            <person name="Liu W."/>
            <person name="Song Y."/>
            <person name="Salvetti E."/>
            <person name="Wrobel A."/>
            <person name="Rasinkangas P."/>
            <person name="Parkhill J."/>
            <person name="Rea M.C."/>
            <person name="O'Sullivan O."/>
            <person name="Ritari J."/>
            <person name="Douillard F.P."/>
            <person name="Paul Ross R."/>
            <person name="Yang R."/>
            <person name="Briner A.E."/>
            <person name="Felis G.E."/>
            <person name="de Vos W.M."/>
            <person name="Barrangou R."/>
            <person name="Klaenhammer T.R."/>
            <person name="Caufield P.W."/>
            <person name="Cui Y."/>
            <person name="Zhang H."/>
            <person name="O'Toole P.W."/>
        </authorList>
    </citation>
    <scope>NUCLEOTIDE SEQUENCE [LARGE SCALE GENOMIC DNA]</scope>
    <source>
        <strain evidence="7 9">DSM 20410</strain>
    </source>
</reference>
<feature type="transmembrane region" description="Helical" evidence="6">
    <location>
        <begin position="6"/>
        <end position="25"/>
    </location>
</feature>
<dbReference type="PANTHER" id="PTHR34478:SF2">
    <property type="entry name" value="MEMBRANE PROTEIN"/>
    <property type="match status" value="1"/>
</dbReference>
<dbReference type="GO" id="GO:0016020">
    <property type="term" value="C:membrane"/>
    <property type="evidence" value="ECO:0007669"/>
    <property type="project" value="UniProtKB-SubCell"/>
</dbReference>
<dbReference type="OrthoDB" id="9804152at2"/>
<gene>
    <name evidence="7" type="ORF">IV50_GL000464</name>
    <name evidence="8" type="ORF">NCTC13645_01790</name>
</gene>
<organism evidence="7 9">
    <name type="scientific">Weissella viridescens</name>
    <name type="common">Lactobacillus viridescens</name>
    <dbReference type="NCBI Taxonomy" id="1629"/>
    <lineage>
        <taxon>Bacteria</taxon>
        <taxon>Bacillati</taxon>
        <taxon>Bacillota</taxon>
        <taxon>Bacilli</taxon>
        <taxon>Lactobacillales</taxon>
        <taxon>Lactobacillaceae</taxon>
        <taxon>Weissella</taxon>
    </lineage>
</organism>
<dbReference type="Proteomes" id="UP000254621">
    <property type="component" value="Unassembled WGS sequence"/>
</dbReference>
<dbReference type="RefSeq" id="WP_057744451.1">
    <property type="nucleotide sequence ID" value="NZ_BJLU01000003.1"/>
</dbReference>
<evidence type="ECO:0000256" key="1">
    <source>
        <dbReference type="ARBA" id="ARBA00004167"/>
    </source>
</evidence>
<evidence type="ECO:0000256" key="6">
    <source>
        <dbReference type="SAM" id="Phobius"/>
    </source>
</evidence>
<keyword evidence="4 6" id="KW-1133">Transmembrane helix</keyword>
<comment type="subcellular location">
    <subcellularLocation>
        <location evidence="1">Membrane</location>
        <topology evidence="1">Single-pass membrane protein</topology>
    </subcellularLocation>
</comment>
<keyword evidence="9" id="KW-1185">Reference proteome</keyword>
<evidence type="ECO:0000256" key="5">
    <source>
        <dbReference type="ARBA" id="ARBA00023136"/>
    </source>
</evidence>
<evidence type="ECO:0000256" key="3">
    <source>
        <dbReference type="ARBA" id="ARBA00022692"/>
    </source>
</evidence>
<evidence type="ECO:0000313" key="10">
    <source>
        <dbReference type="Proteomes" id="UP000254621"/>
    </source>
</evidence>
<dbReference type="STRING" id="1629.IV50_GL000464"/>
<dbReference type="InterPro" id="IPR007156">
    <property type="entry name" value="MamQ_LemA"/>
</dbReference>
<dbReference type="GeneID" id="86899613"/>
<dbReference type="PATRIC" id="fig|1629.5.peg.468"/>
<comment type="similarity">
    <text evidence="2">Belongs to the LemA family.</text>
</comment>
<accession>A0A0R2HBB8</accession>
<keyword evidence="5 6" id="KW-0472">Membrane</keyword>
<evidence type="ECO:0000313" key="8">
    <source>
        <dbReference type="EMBL" id="SUP59532.1"/>
    </source>
</evidence>
<evidence type="ECO:0000313" key="9">
    <source>
        <dbReference type="Proteomes" id="UP000051992"/>
    </source>
</evidence>
<dbReference type="EMBL" id="UHIV01000004">
    <property type="protein sequence ID" value="SUP59532.1"/>
    <property type="molecule type" value="Genomic_DNA"/>
</dbReference>
<dbReference type="Pfam" id="PF04011">
    <property type="entry name" value="LemA"/>
    <property type="match status" value="1"/>
</dbReference>